<dbReference type="AlphaFoldDB" id="A0A8J2PWU6"/>
<name>A0A8J2PWU6_9BILA</name>
<keyword evidence="5" id="KW-0472">Membrane</keyword>
<keyword evidence="3" id="KW-0375">Hydrogen ion transport</keyword>
<protein>
    <recommendedName>
        <fullName evidence="9">ATP synthase subunit O, mitochondrial</fullName>
    </recommendedName>
</protein>
<dbReference type="GO" id="GO:0046933">
    <property type="term" value="F:proton-transporting ATP synthase activity, rotational mechanism"/>
    <property type="evidence" value="ECO:0007669"/>
    <property type="project" value="InterPro"/>
</dbReference>
<dbReference type="Proteomes" id="UP000746747">
    <property type="component" value="Unassembled WGS sequence"/>
</dbReference>
<reference evidence="7" key="1">
    <citation type="submission" date="2021-09" db="EMBL/GenBank/DDBJ databases">
        <authorList>
            <consortium name="Pathogen Informatics"/>
        </authorList>
    </citation>
    <scope>NUCLEOTIDE SEQUENCE</scope>
</reference>
<organism evidence="7 8">
    <name type="scientific">Cercopithifilaria johnstoni</name>
    <dbReference type="NCBI Taxonomy" id="2874296"/>
    <lineage>
        <taxon>Eukaryota</taxon>
        <taxon>Metazoa</taxon>
        <taxon>Ecdysozoa</taxon>
        <taxon>Nematoda</taxon>
        <taxon>Chromadorea</taxon>
        <taxon>Rhabditida</taxon>
        <taxon>Spirurina</taxon>
        <taxon>Spiruromorpha</taxon>
        <taxon>Filarioidea</taxon>
        <taxon>Onchocercidae</taxon>
        <taxon>Cercopithifilaria</taxon>
    </lineage>
</organism>
<comment type="caution">
    <text evidence="7">The sequence shown here is derived from an EMBL/GenBank/DDBJ whole genome shotgun (WGS) entry which is preliminary data.</text>
</comment>
<dbReference type="OrthoDB" id="1262810at2759"/>
<keyword evidence="6" id="KW-0066">ATP synthesis</keyword>
<evidence type="ECO:0000256" key="3">
    <source>
        <dbReference type="ARBA" id="ARBA00022781"/>
    </source>
</evidence>
<evidence type="ECO:0000256" key="1">
    <source>
        <dbReference type="ARBA" id="ARBA00004370"/>
    </source>
</evidence>
<evidence type="ECO:0000256" key="2">
    <source>
        <dbReference type="ARBA" id="ARBA00022448"/>
    </source>
</evidence>
<keyword evidence="8" id="KW-1185">Reference proteome</keyword>
<proteinExistence type="predicted"/>
<evidence type="ECO:0008006" key="9">
    <source>
        <dbReference type="Google" id="ProtNLM"/>
    </source>
</evidence>
<dbReference type="PRINTS" id="PR00125">
    <property type="entry name" value="ATPASEDELTA"/>
</dbReference>
<dbReference type="EMBL" id="CAKAEH010000555">
    <property type="protein sequence ID" value="CAG9531311.1"/>
    <property type="molecule type" value="Genomic_DNA"/>
</dbReference>
<dbReference type="InterPro" id="IPR000711">
    <property type="entry name" value="ATPase_OSCP/dsu"/>
</dbReference>
<sequence length="89" mass="10024">MELFDLIMRAHRGELIVEVITAEQLTKKHETALREALNKFAKPGQNLQIQMSVKPSVLGGMMVSIGDKFIDMSISSQFKKFEDVLRSAT</sequence>
<comment type="subcellular location">
    <subcellularLocation>
        <location evidence="1">Membrane</location>
    </subcellularLocation>
</comment>
<accession>A0A8J2PWU6</accession>
<keyword evidence="2" id="KW-0813">Transport</keyword>
<evidence type="ECO:0000256" key="5">
    <source>
        <dbReference type="ARBA" id="ARBA00023136"/>
    </source>
</evidence>
<dbReference type="PANTHER" id="PTHR11910">
    <property type="entry name" value="ATP SYNTHASE DELTA CHAIN"/>
    <property type="match status" value="1"/>
</dbReference>
<evidence type="ECO:0000256" key="4">
    <source>
        <dbReference type="ARBA" id="ARBA00023065"/>
    </source>
</evidence>
<evidence type="ECO:0000256" key="6">
    <source>
        <dbReference type="ARBA" id="ARBA00023310"/>
    </source>
</evidence>
<keyword evidence="4" id="KW-0406">Ion transport</keyword>
<dbReference type="GO" id="GO:0016020">
    <property type="term" value="C:membrane"/>
    <property type="evidence" value="ECO:0007669"/>
    <property type="project" value="UniProtKB-SubCell"/>
</dbReference>
<dbReference type="Pfam" id="PF00213">
    <property type="entry name" value="OSCP"/>
    <property type="match status" value="1"/>
</dbReference>
<evidence type="ECO:0000313" key="8">
    <source>
        <dbReference type="Proteomes" id="UP000746747"/>
    </source>
</evidence>
<gene>
    <name evidence="7" type="ORF">CJOHNSTONI_LOCUS1723</name>
</gene>
<evidence type="ECO:0000313" key="7">
    <source>
        <dbReference type="EMBL" id="CAG9531311.1"/>
    </source>
</evidence>